<evidence type="ECO:0000256" key="2">
    <source>
        <dbReference type="SAM" id="Phobius"/>
    </source>
</evidence>
<keyword evidence="2" id="KW-0472">Membrane</keyword>
<keyword evidence="2" id="KW-1133">Transmembrane helix</keyword>
<dbReference type="GO" id="GO:0045505">
    <property type="term" value="F:dynein intermediate chain binding"/>
    <property type="evidence" value="ECO:0007669"/>
    <property type="project" value="InterPro"/>
</dbReference>
<gene>
    <name evidence="5" type="ORF">DPMN_059061</name>
</gene>
<dbReference type="Gene3D" id="1.10.8.1220">
    <property type="match status" value="1"/>
</dbReference>
<dbReference type="GO" id="GO:0007018">
    <property type="term" value="P:microtubule-based movement"/>
    <property type="evidence" value="ECO:0007669"/>
    <property type="project" value="InterPro"/>
</dbReference>
<evidence type="ECO:0000313" key="5">
    <source>
        <dbReference type="EMBL" id="KAH3716340.1"/>
    </source>
</evidence>
<proteinExistence type="predicted"/>
<name>A0A9D4C3A5_DREPO</name>
<dbReference type="Gene3D" id="1.20.1270.280">
    <property type="match status" value="1"/>
</dbReference>
<dbReference type="InterPro" id="IPR041228">
    <property type="entry name" value="Dynein_C"/>
</dbReference>
<dbReference type="GO" id="GO:0051959">
    <property type="term" value="F:dynein light intermediate chain binding"/>
    <property type="evidence" value="ECO:0007669"/>
    <property type="project" value="InterPro"/>
</dbReference>
<feature type="region of interest" description="Disordered" evidence="1">
    <location>
        <begin position="131"/>
        <end position="151"/>
    </location>
</feature>
<evidence type="ECO:0000313" key="6">
    <source>
        <dbReference type="Proteomes" id="UP000828390"/>
    </source>
</evidence>
<sequence>MWKSELRKAKHQIFTAPGDALITAACVCYQGPLSDKLRGELLQDWLERCKQGTFTLPKSTGLEVHSLGAGVDSLLLSDRQRDRDSQSDNSSTIDTQSESGIPSLPEVRTYKYQPVVFDTSKYYKSELKRQGSVEYEPAGNTELEDSDDEDEQSLLMTRAAYTVQDILSDFDELSTWRLKDLKTDLHSIQNALFMRVSSHNRKYCWPLLIDPDNQAETWVKAIQTSKNIFSEKDVTDGDDSEITDLPPVPSSDEKGEGPTPHPPSRGTAITFSDYNVEYPPDDTDTSRTQTTTNSYTNTDYTKRGSRESSWESEQLRPVTSVTASWEMYSLHPDQAIDHPEHNLWIIEADNPKLDSKLINAVVHGVTVLITHLERKPLDPLFRGLLLKHFYVDKEGNKVVRVGSDEFKYHPNFCLYLSTSVPLFLKGDGLHTIPIHRMCVINMALSDEAIINYLLSETMRVERKEFEGQKRSNENDIIMHRQKLAQQHYRLACLTSSEMIREKTLNLFGPILEDQTMLDSLINCQKEVERNKMILEETRYMGDHLEEKFSHYVPMIMQSAMLYSLIQRMAVLHSYYYMPFYKFVEMFTGVIKSRDRGKGTQGAPASRAKELCDAVFSSIFKYVSMMMFERHFLLLQLLVALERLHLQNKASSRELGIFLNGFDKQGIEEAALLEHKPDWMEPQAWVDCLVLEQVHHAFHGLRRSLIANQEQWREYFQHPVSLMNPVPGTTMQDIRIFQRCMLWRFACPRRLAEVSQALILYELGSIRMIPDHYNIREVYSYTTSCNPVVFVLPNHKQDMEASEATKGLPYVSPSHEVKRLAKEVGMEGKVKVMNFGVKGQVCEVKQAVEDCIQTGYWLLIQNYHLAEEPEQDFFQLLKDIVYTKWLQPQESDGSTVQEDPGPLVAYSRQDNQGSEFKVADTFRLWITTQSDIGRLIPGVLVQHGIKVTAESTGNFKSTLQKSYRSVAFLLNNFQLSPDESPNEKMGRIMPLALLHSLLLQQCYYGNSVFHTHHYWSLTDLAMAVDIFKKVMLKCPSRGNMPGLVAQVYTDHCVDNTDKVAVQALVETLAKYATLPIDQLPDKTDERLVVLLKRLLHMDEGTFNLKRAVDSLDELAARTFGLPDEADLEVTAEVSSILSRDMVQVIGAPELFSRVTANYGSMMIAREALIPQYIALVQALPMLPETDRNQYMPLDVFLHYEAEGYRRLIDTIMLDLNLLLHKARGEILPSPELNQVINAINRNTVPASWSSEGFQTGMGLNGWFRELAVRLRYLRSYLLEERPATYCLSVFLRPDRFLEAVKQTYARKQFKNIDCIEFKVEVSTCSTFLAVLYIIVLAFNCVVLFKAFSLLTIVWFFFKALSLLTSFWFLF</sequence>
<dbReference type="EMBL" id="JAIWYP010000013">
    <property type="protein sequence ID" value="KAH3716340.1"/>
    <property type="molecule type" value="Genomic_DNA"/>
</dbReference>
<organism evidence="5 6">
    <name type="scientific">Dreissena polymorpha</name>
    <name type="common">Zebra mussel</name>
    <name type="synonym">Mytilus polymorpha</name>
    <dbReference type="NCBI Taxonomy" id="45954"/>
    <lineage>
        <taxon>Eukaryota</taxon>
        <taxon>Metazoa</taxon>
        <taxon>Spiralia</taxon>
        <taxon>Lophotrochozoa</taxon>
        <taxon>Mollusca</taxon>
        <taxon>Bivalvia</taxon>
        <taxon>Autobranchia</taxon>
        <taxon>Heteroconchia</taxon>
        <taxon>Euheterodonta</taxon>
        <taxon>Imparidentia</taxon>
        <taxon>Neoheterodontei</taxon>
        <taxon>Myida</taxon>
        <taxon>Dreissenoidea</taxon>
        <taxon>Dreissenidae</taxon>
        <taxon>Dreissena</taxon>
    </lineage>
</organism>
<dbReference type="Proteomes" id="UP000828390">
    <property type="component" value="Unassembled WGS sequence"/>
</dbReference>
<reference evidence="5" key="1">
    <citation type="journal article" date="2019" name="bioRxiv">
        <title>The Genome of the Zebra Mussel, Dreissena polymorpha: A Resource for Invasive Species Research.</title>
        <authorList>
            <person name="McCartney M.A."/>
            <person name="Auch B."/>
            <person name="Kono T."/>
            <person name="Mallez S."/>
            <person name="Zhang Y."/>
            <person name="Obille A."/>
            <person name="Becker A."/>
            <person name="Abrahante J.E."/>
            <person name="Garbe J."/>
            <person name="Badalamenti J.P."/>
            <person name="Herman A."/>
            <person name="Mangelson H."/>
            <person name="Liachko I."/>
            <person name="Sullivan S."/>
            <person name="Sone E.D."/>
            <person name="Koren S."/>
            <person name="Silverstein K.A.T."/>
            <person name="Beckman K.B."/>
            <person name="Gohl D.M."/>
        </authorList>
    </citation>
    <scope>NUCLEOTIDE SEQUENCE</scope>
    <source>
        <strain evidence="5">Duluth1</strain>
        <tissue evidence="5">Whole animal</tissue>
    </source>
</reference>
<evidence type="ECO:0000256" key="1">
    <source>
        <dbReference type="SAM" id="MobiDB-lite"/>
    </source>
</evidence>
<evidence type="ECO:0000259" key="3">
    <source>
        <dbReference type="Pfam" id="PF12781"/>
    </source>
</evidence>
<keyword evidence="6" id="KW-1185">Reference proteome</keyword>
<feature type="domain" description="Dynein heavy chain ATP-binding dynein motor region" evidence="3">
    <location>
        <begin position="340"/>
        <end position="525"/>
    </location>
</feature>
<dbReference type="Pfam" id="PF18199">
    <property type="entry name" value="Dynein_C"/>
    <property type="match status" value="1"/>
</dbReference>
<feature type="region of interest" description="Disordered" evidence="1">
    <location>
        <begin position="79"/>
        <end position="104"/>
    </location>
</feature>
<dbReference type="Pfam" id="PF12781">
    <property type="entry name" value="AAA_9"/>
    <property type="match status" value="2"/>
</dbReference>
<feature type="domain" description="Dynein heavy chain C-terminal" evidence="4">
    <location>
        <begin position="1184"/>
        <end position="1321"/>
    </location>
</feature>
<feature type="compositionally biased region" description="Acidic residues" evidence="1">
    <location>
        <begin position="142"/>
        <end position="151"/>
    </location>
</feature>
<dbReference type="PANTHER" id="PTHR45703">
    <property type="entry name" value="DYNEIN HEAVY CHAIN"/>
    <property type="match status" value="1"/>
</dbReference>
<reference evidence="5" key="2">
    <citation type="submission" date="2020-11" db="EMBL/GenBank/DDBJ databases">
        <authorList>
            <person name="McCartney M.A."/>
            <person name="Auch B."/>
            <person name="Kono T."/>
            <person name="Mallez S."/>
            <person name="Becker A."/>
            <person name="Gohl D.M."/>
            <person name="Silverstein K.A.T."/>
            <person name="Koren S."/>
            <person name="Bechman K.B."/>
            <person name="Herman A."/>
            <person name="Abrahante J.E."/>
            <person name="Garbe J."/>
        </authorList>
    </citation>
    <scope>NUCLEOTIDE SEQUENCE</scope>
    <source>
        <strain evidence="5">Duluth1</strain>
        <tissue evidence="5">Whole animal</tissue>
    </source>
</reference>
<dbReference type="InterPro" id="IPR026983">
    <property type="entry name" value="DHC"/>
</dbReference>
<accession>A0A9D4C3A5</accession>
<protein>
    <submittedName>
        <fullName evidence="5">Uncharacterized protein</fullName>
    </submittedName>
</protein>
<feature type="domain" description="Dynein heavy chain ATP-binding dynein motor region" evidence="3">
    <location>
        <begin position="175"/>
        <end position="226"/>
    </location>
</feature>
<dbReference type="InterPro" id="IPR035706">
    <property type="entry name" value="AAA_9"/>
</dbReference>
<dbReference type="Gene3D" id="3.40.50.300">
    <property type="entry name" value="P-loop containing nucleotide triphosphate hydrolases"/>
    <property type="match status" value="2"/>
</dbReference>
<dbReference type="Gene3D" id="1.20.920.20">
    <property type="match status" value="1"/>
</dbReference>
<feature type="region of interest" description="Disordered" evidence="1">
    <location>
        <begin position="230"/>
        <end position="315"/>
    </location>
</feature>
<keyword evidence="2" id="KW-0812">Transmembrane</keyword>
<comment type="caution">
    <text evidence="5">The sequence shown here is derived from an EMBL/GenBank/DDBJ whole genome shotgun (WGS) entry which is preliminary data.</text>
</comment>
<dbReference type="PANTHER" id="PTHR45703:SF36">
    <property type="entry name" value="DYNEIN HEAVY CHAIN, CYTOPLASMIC"/>
    <property type="match status" value="1"/>
</dbReference>
<feature type="compositionally biased region" description="Basic and acidic residues" evidence="1">
    <location>
        <begin position="300"/>
        <end position="309"/>
    </location>
</feature>
<feature type="transmembrane region" description="Helical" evidence="2">
    <location>
        <begin position="1325"/>
        <end position="1343"/>
    </location>
</feature>
<dbReference type="GO" id="GO:0030286">
    <property type="term" value="C:dynein complex"/>
    <property type="evidence" value="ECO:0007669"/>
    <property type="project" value="InterPro"/>
</dbReference>
<feature type="compositionally biased region" description="Low complexity" evidence="1">
    <location>
        <begin position="286"/>
        <end position="299"/>
    </location>
</feature>
<evidence type="ECO:0000259" key="4">
    <source>
        <dbReference type="Pfam" id="PF18199"/>
    </source>
</evidence>
<dbReference type="InterPro" id="IPR027417">
    <property type="entry name" value="P-loop_NTPase"/>
</dbReference>
<feature type="transmembrane region" description="Helical" evidence="2">
    <location>
        <begin position="1350"/>
        <end position="1368"/>
    </location>
</feature>